<comment type="cofactor">
    <cofactor evidence="1">
        <name>(6R)-5,10-methylene-5,6,7,8-tetrahydrofolate</name>
        <dbReference type="ChEBI" id="CHEBI:15636"/>
    </cofactor>
</comment>
<dbReference type="Gene3D" id="3.40.50.620">
    <property type="entry name" value="HUPs"/>
    <property type="match status" value="1"/>
</dbReference>
<sequence length="450" mass="50969">MNLIWLRTSVRLLDNPAWGLATLETSLDTPHCVLLTPTPEQYRTHGYGPRKIDPWLAQFNAFAETLRALGVNVELHSVPTYREAAAWVLSRATALGARTVIADREYGLNERRRDAWLGKRLNAQNIALTLTNDRVTFAPESLLTGQGQPFKVYTAYKNAWRKQWSSAPQYPYPRPTWATQLPAPEEEAQSAMADFVAQDLKHYSTARNDITQPVVSGLSPLIANGLLTTRQAFAAAAEQRIDAEQWLNEWIWREFFHAVAWHFPEIYRHRPLQPWTDLVPWSDDQALFSAWCEGRTGYPVVDAAMRQLKSTGQMPNRARMFASAFLTKDLHLDWRLGEAWFLAQLNDADFVANNGNWQWGASTGVDAAPYFRVFNPLRQGEKFDPNGDYVRTWVTELADLPGKSIHNPSPLERAASGYPDPLVIHADAATRIKALFKQAKDLNNGQQNDD</sequence>
<gene>
    <name evidence="9" type="ORF">ACFOOG_08395</name>
</gene>
<dbReference type="RefSeq" id="WP_380695447.1">
    <property type="nucleotide sequence ID" value="NZ_JBHRYR010000003.1"/>
</dbReference>
<dbReference type="Gene3D" id="1.10.579.10">
    <property type="entry name" value="DNA Cyclobutane Dipyrimidine Photolyase, subunit A, domain 3"/>
    <property type="match status" value="1"/>
</dbReference>
<evidence type="ECO:0000259" key="8">
    <source>
        <dbReference type="PROSITE" id="PS51645"/>
    </source>
</evidence>
<dbReference type="SUPFAM" id="SSF48173">
    <property type="entry name" value="Cryptochrome/photolyase FAD-binding domain"/>
    <property type="match status" value="1"/>
</dbReference>
<keyword evidence="4 7" id="KW-0285">Flavoprotein</keyword>
<dbReference type="Pfam" id="PF00875">
    <property type="entry name" value="DNA_photolyase"/>
    <property type="match status" value="1"/>
</dbReference>
<dbReference type="PROSITE" id="PS00394">
    <property type="entry name" value="DNA_PHOTOLYASES_1_1"/>
    <property type="match status" value="1"/>
</dbReference>
<evidence type="ECO:0000256" key="5">
    <source>
        <dbReference type="ARBA" id="ARBA00022827"/>
    </source>
</evidence>
<evidence type="ECO:0000256" key="7">
    <source>
        <dbReference type="RuleBase" id="RU004182"/>
    </source>
</evidence>
<dbReference type="GO" id="GO:0003904">
    <property type="term" value="F:deoxyribodipyrimidine photo-lyase activity"/>
    <property type="evidence" value="ECO:0007669"/>
    <property type="project" value="UniProtKB-EC"/>
</dbReference>
<dbReference type="SUPFAM" id="SSF52425">
    <property type="entry name" value="Cryptochrome/photolyase, N-terminal domain"/>
    <property type="match status" value="1"/>
</dbReference>
<evidence type="ECO:0000313" key="9">
    <source>
        <dbReference type="EMBL" id="MFC3852850.1"/>
    </source>
</evidence>
<dbReference type="InterPro" id="IPR002081">
    <property type="entry name" value="Cryptochrome/DNA_photolyase_1"/>
</dbReference>
<feature type="domain" description="Photolyase/cryptochrome alpha/beta" evidence="8">
    <location>
        <begin position="1"/>
        <end position="136"/>
    </location>
</feature>
<dbReference type="EMBL" id="JBHRYR010000003">
    <property type="protein sequence ID" value="MFC3852850.1"/>
    <property type="molecule type" value="Genomic_DNA"/>
</dbReference>
<dbReference type="PANTHER" id="PTHR11455:SF9">
    <property type="entry name" value="CRYPTOCHROME CIRCADIAN CLOCK 5 ISOFORM X1"/>
    <property type="match status" value="1"/>
</dbReference>
<comment type="cofactor">
    <cofactor evidence="2">
        <name>FAD</name>
        <dbReference type="ChEBI" id="CHEBI:57692"/>
    </cofactor>
</comment>
<dbReference type="InterPro" id="IPR036155">
    <property type="entry name" value="Crypto/Photolyase_N_sf"/>
</dbReference>
<keyword evidence="9" id="KW-0456">Lyase</keyword>
<evidence type="ECO:0000256" key="4">
    <source>
        <dbReference type="ARBA" id="ARBA00022630"/>
    </source>
</evidence>
<keyword evidence="5 7" id="KW-0274">FAD</keyword>
<dbReference type="EC" id="4.1.99.3" evidence="9"/>
<dbReference type="InterPro" id="IPR036134">
    <property type="entry name" value="Crypto/Photolyase_FAD-like_sf"/>
</dbReference>
<proteinExistence type="inferred from homology"/>
<evidence type="ECO:0000256" key="2">
    <source>
        <dbReference type="ARBA" id="ARBA00001974"/>
    </source>
</evidence>
<comment type="similarity">
    <text evidence="7">Belongs to the DNA photolyase family.</text>
</comment>
<evidence type="ECO:0000256" key="1">
    <source>
        <dbReference type="ARBA" id="ARBA00001932"/>
    </source>
</evidence>
<dbReference type="InterPro" id="IPR005101">
    <property type="entry name" value="Cryptochr/Photolyase_FAD-bd"/>
</dbReference>
<dbReference type="PRINTS" id="PR00147">
    <property type="entry name" value="DNAPHOTLYASE"/>
</dbReference>
<dbReference type="InterPro" id="IPR014729">
    <property type="entry name" value="Rossmann-like_a/b/a_fold"/>
</dbReference>
<accession>A0ABV7ZXG9</accession>
<keyword evidence="10" id="KW-1185">Reference proteome</keyword>
<evidence type="ECO:0000256" key="6">
    <source>
        <dbReference type="ARBA" id="ARBA00022991"/>
    </source>
</evidence>
<evidence type="ECO:0000256" key="3">
    <source>
        <dbReference type="ARBA" id="ARBA00005862"/>
    </source>
</evidence>
<comment type="caution">
    <text evidence="9">The sequence shown here is derived from an EMBL/GenBank/DDBJ whole genome shotgun (WGS) entry which is preliminary data.</text>
</comment>
<reference evidence="10" key="1">
    <citation type="journal article" date="2019" name="Int. J. Syst. Evol. Microbiol.">
        <title>The Global Catalogue of Microorganisms (GCM) 10K type strain sequencing project: providing services to taxonomists for standard genome sequencing and annotation.</title>
        <authorList>
            <consortium name="The Broad Institute Genomics Platform"/>
            <consortium name="The Broad Institute Genome Sequencing Center for Infectious Disease"/>
            <person name="Wu L."/>
            <person name="Ma J."/>
        </authorList>
    </citation>
    <scope>NUCLEOTIDE SEQUENCE [LARGE SCALE GENOMIC DNA]</scope>
    <source>
        <strain evidence="10">IBRC 10765</strain>
    </source>
</reference>
<dbReference type="PANTHER" id="PTHR11455">
    <property type="entry name" value="CRYPTOCHROME"/>
    <property type="match status" value="1"/>
</dbReference>
<dbReference type="Pfam" id="PF03441">
    <property type="entry name" value="FAD_binding_7"/>
    <property type="match status" value="1"/>
</dbReference>
<keyword evidence="6 7" id="KW-0157">Chromophore</keyword>
<dbReference type="Gene3D" id="1.25.40.80">
    <property type="match status" value="1"/>
</dbReference>
<protein>
    <submittedName>
        <fullName evidence="9">Cryptochrome/photolyase family protein</fullName>
        <ecNumber evidence="9">4.1.99.3</ecNumber>
    </submittedName>
</protein>
<dbReference type="InterPro" id="IPR006050">
    <property type="entry name" value="DNA_photolyase_N"/>
</dbReference>
<dbReference type="Proteomes" id="UP001595617">
    <property type="component" value="Unassembled WGS sequence"/>
</dbReference>
<dbReference type="InterPro" id="IPR018394">
    <property type="entry name" value="DNA_photolyase_1_CS_C"/>
</dbReference>
<comment type="similarity">
    <text evidence="3">Belongs to the DNA photolyase class-1 family.</text>
</comment>
<evidence type="ECO:0000313" key="10">
    <source>
        <dbReference type="Proteomes" id="UP001595617"/>
    </source>
</evidence>
<organism evidence="9 10">
    <name type="scientific">Saccharospirillum mangrovi</name>
    <dbReference type="NCBI Taxonomy" id="2161747"/>
    <lineage>
        <taxon>Bacteria</taxon>
        <taxon>Pseudomonadati</taxon>
        <taxon>Pseudomonadota</taxon>
        <taxon>Gammaproteobacteria</taxon>
        <taxon>Oceanospirillales</taxon>
        <taxon>Saccharospirillaceae</taxon>
        <taxon>Saccharospirillum</taxon>
    </lineage>
</organism>
<dbReference type="PROSITE" id="PS51645">
    <property type="entry name" value="PHR_CRY_ALPHA_BETA"/>
    <property type="match status" value="1"/>
</dbReference>
<name>A0ABV7ZXG9_9GAMM</name>